<dbReference type="Proteomes" id="UP000321464">
    <property type="component" value="Unassembled WGS sequence"/>
</dbReference>
<dbReference type="Pfam" id="PF20720">
    <property type="entry name" value="nSTAND3"/>
    <property type="match status" value="1"/>
</dbReference>
<accession>A0A512ALR3</accession>
<evidence type="ECO:0000313" key="3">
    <source>
        <dbReference type="Proteomes" id="UP000321464"/>
    </source>
</evidence>
<keyword evidence="3" id="KW-1185">Reference proteome</keyword>
<gene>
    <name evidence="2" type="ORF">NSE01_23990</name>
</gene>
<dbReference type="SUPFAM" id="SSF52540">
    <property type="entry name" value="P-loop containing nucleoside triphosphate hydrolases"/>
    <property type="match status" value="1"/>
</dbReference>
<comment type="caution">
    <text evidence="2">The sequence shown here is derived from an EMBL/GenBank/DDBJ whole genome shotgun (WGS) entry which is preliminary data.</text>
</comment>
<evidence type="ECO:0000313" key="2">
    <source>
        <dbReference type="EMBL" id="GEO00567.1"/>
    </source>
</evidence>
<evidence type="ECO:0000259" key="1">
    <source>
        <dbReference type="Pfam" id="PF20720"/>
    </source>
</evidence>
<proteinExistence type="predicted"/>
<dbReference type="EMBL" id="BJYR01000015">
    <property type="protein sequence ID" value="GEO00567.1"/>
    <property type="molecule type" value="Genomic_DNA"/>
</dbReference>
<dbReference type="InterPro" id="IPR027417">
    <property type="entry name" value="P-loop_NTPase"/>
</dbReference>
<name>A0A512ALR3_9SPHN</name>
<organism evidence="2 3">
    <name type="scientific">Novosphingobium sediminis</name>
    <dbReference type="NCBI Taxonomy" id="707214"/>
    <lineage>
        <taxon>Bacteria</taxon>
        <taxon>Pseudomonadati</taxon>
        <taxon>Pseudomonadota</taxon>
        <taxon>Alphaproteobacteria</taxon>
        <taxon>Sphingomonadales</taxon>
        <taxon>Sphingomonadaceae</taxon>
        <taxon>Novosphingobium</taxon>
    </lineage>
</organism>
<dbReference type="InterPro" id="IPR049050">
    <property type="entry name" value="nSTAND3"/>
</dbReference>
<protein>
    <recommendedName>
        <fullName evidence="1">Novel STAND NTPase 3 domain-containing protein</fullName>
    </recommendedName>
</protein>
<reference evidence="2 3" key="1">
    <citation type="submission" date="2019-07" db="EMBL/GenBank/DDBJ databases">
        <title>Whole genome shotgun sequence of Novosphingobium sediminis NBRC 106119.</title>
        <authorList>
            <person name="Hosoyama A."/>
            <person name="Uohara A."/>
            <person name="Ohji S."/>
            <person name="Ichikawa N."/>
        </authorList>
    </citation>
    <scope>NUCLEOTIDE SEQUENCE [LARGE SCALE GENOMIC DNA]</scope>
    <source>
        <strain evidence="2 3">NBRC 106119</strain>
    </source>
</reference>
<dbReference type="OrthoDB" id="6746502at2"/>
<sequence>MPDKKTSLTGAAAAQAGYDYQVDVSILAALRLLLITKAASRLILEPANEEDLEADLAPNVPGRVEPSAVVAGGYKLVIQVKRRSGEPWSIEDFRALLQHGKARRPALHHLDDPETRYLLVTSADAKGVARDLLVNDFEEPSDKSAFPSTLKSTLKSRPEGRVAIWGSLTEKQLAADLRDLMSDLLHVPKARQNDLLLDLRGEAKRRIRASTPGIWTRQDLLGTVRKHGGFLASSASLELFVPPSNFDQMIKLLEQRSAIVIRGPSGTGKTQAALKLCELARDRDGTLEIVTVGPDDNPASTRKLVDTGPTLYYIEDPWGQYSLRGGSEAWTTQLPRLLEKARPDHLYVITSRDDMMRTADVGAGLDHWSIELDGDQYSDGPLIAIHDNRMDQLPAHLQAKAFAFRTDALQAFETPLEIDLYFKELQKGPAEGEADHAFFRRLREAAHREAVQNEVGKYLSKIDSAGLSAIVWALLAARSQFDRAHLTALQRTLRRIAPALGDELNKVVDRLVATRHLRQPARTVAFAHPSVKEGFEAFLQATWPRSEAALEVLIAALTKLGGSYSEWGLETAARAFQVTRAFSKQIEGLDPPFYIDPDAQAAIDAWLDDGLIDEKSDFSPLLELSIDVGSSRSVPSEVARWLLLGVQRGASVFLKNWKPPTYSDAWYDRIAADPLAAQVAARFVRDALPWEQGCFGRGFPQKLDRIAPGLAHAYCEAAQKMVGSGFESNADTVAVGAVRDLAAFAPIVEAALDDLTSIRRYFVQEGAEEWRAIQDGERDHAVEEGHQSNHEGDGYTSGVFVDAYIAQLRREGLWRNIAAHCRVDELLHAWARDIATSTERAEILELRELMRLSQGKLSEHQTWWAARENWYPELAADLRARLMADTAESQLRSELVRTAVLCAPDMLIEAINALSQMPAAQLRLVVDVWEARGGLGAKGRSAKLKQISDRISPGLGEIADALGFRKRPAKGVGGTALAHILSTVGSLSAPALKSLVPVIVASGGDAAEAVTRWLIVADDNDDARAAAEAAVVIGNEHLMDLALHHERADARRVALIALAKEHATPLPDALLRLANDPGSRVRRALVAILKTRPHPDHLVALRSLIHDTWSDNDAYHHEPESHPIAREAIEALANYDDLPVDLGRELLDVADRSPDRLVSQDALIVAAHAFGSDIRAKIWEMVLMPVSRWIRLDALDALVDAEFVEPEIVAQVTAPLLLKLPAVLAVPAAVLLCNHAAPGQAVSVFERVASSNNRRALLLVGAATLAPNHPLEADQILDLLEPGHPARGLLSAPAPLPTSVLDDLGKIRLRRAVRERLGDRLIDPPLPETGSS</sequence>
<feature type="domain" description="Novel STAND NTPase 3" evidence="1">
    <location>
        <begin position="240"/>
        <end position="359"/>
    </location>
</feature>